<dbReference type="Gene3D" id="3.30.160.660">
    <property type="match status" value="1"/>
</dbReference>
<reference evidence="2" key="2">
    <citation type="submission" date="2020-09" db="EMBL/GenBank/DDBJ databases">
        <authorList>
            <person name="Sun Q."/>
            <person name="Ohkuma M."/>
        </authorList>
    </citation>
    <scope>NUCLEOTIDE SEQUENCE</scope>
    <source>
        <strain evidence="2">JCM 5016</strain>
    </source>
</reference>
<evidence type="ECO:0000259" key="1">
    <source>
        <dbReference type="PROSITE" id="PS51664"/>
    </source>
</evidence>
<dbReference type="Gene3D" id="3.30.1330.230">
    <property type="match status" value="2"/>
</dbReference>
<feature type="domain" description="YcaO" evidence="1">
    <location>
        <begin position="389"/>
        <end position="760"/>
    </location>
</feature>
<evidence type="ECO:0000313" key="3">
    <source>
        <dbReference type="Proteomes" id="UP000623010"/>
    </source>
</evidence>
<sequence length="760" mass="83099">MTTAEGNDGSALIGFKRHLRPQIVPGDAVYLVSEHGVTALPGAEMAALAPLLDGTRDLPALLRETAPRVPPAQVGSLIGQLTRSGLLDHRLPGDAPAADPAAEAYWESAGGDVRRRATATPLRVRIVALGETDTAAVRSSCHSAGLTVVDDRADAGLDLVVCEDYLDPRLSDLDRRRRADARPWLLAKPYGTTVWIGPVFRPGDGACWHCLAHRVRAHRAAQFPVCRALGDASVLPPRAALPATVRLGLDLAALECAKWLAGHRHAAQDGVVTFDTLTLASRTHPLTRRPQCPQCGDGSLTGRRAAEPVVLVSRPKAVRSGGGHRALPAREVWRRYAHLVSPVTGAIKEIRRDGRGPELLHVYRAGHNLALGPRRVADLRSSLRQESAGKGRTRLQARVGALCEGLERVSGTWQGDERRVRGTLRSLGDRALAPGRVQLWHERQFRERATWNAGGHPFHVVPEPFDQDAEMSWTPVWSLTGQRHVLLPSALLYYDVPEPGARRMVRADSNGCAAGGTVEDAVLQGLLELVERDAVALWWYNRTRQPAVDTAAFADPWTERVRDVHGELGREVWVLDLTADLGVPVMAALSRRTDRPAEDIVFGFGAHLDPAVALCRALSEMNQLLPAVLDTRPDGTGYACSDPVALHWWRTATRASLPYLDPDPAQAPRTPAHYAHRPTDDLLDDVGELRRRLEERGMEVLVLDQTRPDLGLPVVRVIVPGLRHFWPRLAPGRLYDVPVALGRLAEPRAYEDLNPVPLFV</sequence>
<proteinExistence type="predicted"/>
<dbReference type="PROSITE" id="PS51664">
    <property type="entry name" value="YCAO"/>
    <property type="match status" value="1"/>
</dbReference>
<dbReference type="InterPro" id="IPR003776">
    <property type="entry name" value="YcaO-like_dom"/>
</dbReference>
<dbReference type="InterPro" id="IPR022291">
    <property type="entry name" value="Bacteriocin_synth_cyclodeHase"/>
</dbReference>
<dbReference type="InterPro" id="IPR027624">
    <property type="entry name" value="TOMM_cyclo_SagD"/>
</dbReference>
<dbReference type="PANTHER" id="PTHR37809:SF1">
    <property type="entry name" value="RIBOSOMAL PROTEIN S12 METHYLTHIOTRANSFERASE ACCESSORY FACTOR YCAO"/>
    <property type="match status" value="1"/>
</dbReference>
<dbReference type="Proteomes" id="UP000623010">
    <property type="component" value="Unassembled WGS sequence"/>
</dbReference>
<dbReference type="NCBIfam" id="TIGR00702">
    <property type="entry name" value="YcaO-type kinase domain"/>
    <property type="match status" value="1"/>
</dbReference>
<organism evidence="2 3">
    <name type="scientific">Streptomyces echinoruber</name>
    <dbReference type="NCBI Taxonomy" id="68898"/>
    <lineage>
        <taxon>Bacteria</taxon>
        <taxon>Bacillati</taxon>
        <taxon>Actinomycetota</taxon>
        <taxon>Actinomycetes</taxon>
        <taxon>Kitasatosporales</taxon>
        <taxon>Streptomycetaceae</taxon>
        <taxon>Streptomyces</taxon>
    </lineage>
</organism>
<evidence type="ECO:0000313" key="2">
    <source>
        <dbReference type="EMBL" id="GGZ81864.1"/>
    </source>
</evidence>
<dbReference type="Gene3D" id="3.40.50.720">
    <property type="entry name" value="NAD(P)-binding Rossmann-like Domain"/>
    <property type="match status" value="1"/>
</dbReference>
<dbReference type="AlphaFoldDB" id="A0A918R3N6"/>
<dbReference type="InterPro" id="IPR035985">
    <property type="entry name" value="Ubiquitin-activating_enz"/>
</dbReference>
<name>A0A918R3N6_9ACTN</name>
<reference evidence="2" key="1">
    <citation type="journal article" date="2014" name="Int. J. Syst. Evol. Microbiol.">
        <title>Complete genome sequence of Corynebacterium casei LMG S-19264T (=DSM 44701T), isolated from a smear-ripened cheese.</title>
        <authorList>
            <consortium name="US DOE Joint Genome Institute (JGI-PGF)"/>
            <person name="Walter F."/>
            <person name="Albersmeier A."/>
            <person name="Kalinowski J."/>
            <person name="Ruckert C."/>
        </authorList>
    </citation>
    <scope>NUCLEOTIDE SEQUENCE</scope>
    <source>
        <strain evidence="2">JCM 5016</strain>
    </source>
</reference>
<dbReference type="NCBIfam" id="TIGR03604">
    <property type="entry name" value="TOMM_cyclo_SagD"/>
    <property type="match status" value="1"/>
</dbReference>
<dbReference type="GO" id="GO:0008641">
    <property type="term" value="F:ubiquitin-like modifier activating enzyme activity"/>
    <property type="evidence" value="ECO:0007669"/>
    <property type="project" value="InterPro"/>
</dbReference>
<dbReference type="RefSeq" id="WP_190056964.1">
    <property type="nucleotide sequence ID" value="NZ_BMWH01000005.1"/>
</dbReference>
<dbReference type="PANTHER" id="PTHR37809">
    <property type="entry name" value="RIBOSOMAL PROTEIN S12 METHYLTHIOTRANSFERASE ACCESSORY FACTOR YCAO"/>
    <property type="match status" value="1"/>
</dbReference>
<dbReference type="Gene3D" id="3.30.40.250">
    <property type="match status" value="1"/>
</dbReference>
<protein>
    <recommendedName>
        <fullName evidence="1">YcaO domain-containing protein</fullName>
    </recommendedName>
</protein>
<comment type="caution">
    <text evidence="2">The sequence shown here is derived from an EMBL/GenBank/DDBJ whole genome shotgun (WGS) entry which is preliminary data.</text>
</comment>
<dbReference type="Gene3D" id="3.90.930.60">
    <property type="match status" value="1"/>
</dbReference>
<dbReference type="EMBL" id="BMWH01000005">
    <property type="protein sequence ID" value="GGZ81864.1"/>
    <property type="molecule type" value="Genomic_DNA"/>
</dbReference>
<gene>
    <name evidence="2" type="ORF">GCM10010389_19640</name>
</gene>
<keyword evidence="3" id="KW-1185">Reference proteome</keyword>
<accession>A0A918R3N6</accession>
<dbReference type="SUPFAM" id="SSF69572">
    <property type="entry name" value="Activating enzymes of the ubiquitin-like proteins"/>
    <property type="match status" value="1"/>
</dbReference>
<dbReference type="Pfam" id="PF02624">
    <property type="entry name" value="YcaO"/>
    <property type="match status" value="1"/>
</dbReference>
<dbReference type="NCBIfam" id="TIGR03882">
    <property type="entry name" value="cyclo_dehyd_2"/>
    <property type="match status" value="1"/>
</dbReference>